<evidence type="ECO:0000259" key="4">
    <source>
        <dbReference type="PROSITE" id="PS00497"/>
    </source>
</evidence>
<evidence type="ECO:0000313" key="6">
    <source>
        <dbReference type="EMBL" id="KAK8093040.1"/>
    </source>
</evidence>
<protein>
    <submittedName>
        <fullName evidence="6">Di-copper centre-containing protein</fullName>
    </submittedName>
</protein>
<dbReference type="Proteomes" id="UP001392437">
    <property type="component" value="Unassembled WGS sequence"/>
</dbReference>
<keyword evidence="7" id="KW-1185">Reference proteome</keyword>
<sequence>MRFSVIALYGAASASALAVPGSSPATSHTSSSRRAAPKPIDLAQFGKFKTTTLEEAKNKLAATLEKIGDDVGSLLSSTTTSSSSATTKINWDNIKDHDNASYVGGAAHPGSITARQSGGCTSPAVRVEWRDLNDQDRNGWIQAVKKLMDLPASGAYAASGAKSRYDDLVAVHYQMTASIHGVAQFLLWHRYYLHLFEDLLRSEGGFTGPLPWWDETRDAGNFAKAPMFTSAYLGSAPLASNGQGFCITDGAFANRQLTVGGTQCLARGVDESSTSNCNQDFINTCNSHPSFSDMAGCAELGPHAYGHNGIGAVMAGVPTSPNDPSFFLHHGFVDHAYRIWQIADPNNRLKQINGCSDKANPCTAATGGTVISSQGLRPDTTVGDLFDTTGGYLCYRYSY</sequence>
<dbReference type="PANTHER" id="PTHR11474">
    <property type="entry name" value="TYROSINASE FAMILY MEMBER"/>
    <property type="match status" value="1"/>
</dbReference>
<dbReference type="GO" id="GO:0046872">
    <property type="term" value="F:metal ion binding"/>
    <property type="evidence" value="ECO:0007669"/>
    <property type="project" value="UniProtKB-KW"/>
</dbReference>
<feature type="region of interest" description="Disordered" evidence="2">
    <location>
        <begin position="18"/>
        <end position="38"/>
    </location>
</feature>
<dbReference type="Gene3D" id="1.10.1280.10">
    <property type="entry name" value="Di-copper center containing domain from catechol oxidase"/>
    <property type="match status" value="1"/>
</dbReference>
<organism evidence="6 7">
    <name type="scientific">Apiospora kogelbergensis</name>
    <dbReference type="NCBI Taxonomy" id="1337665"/>
    <lineage>
        <taxon>Eukaryota</taxon>
        <taxon>Fungi</taxon>
        <taxon>Dikarya</taxon>
        <taxon>Ascomycota</taxon>
        <taxon>Pezizomycotina</taxon>
        <taxon>Sordariomycetes</taxon>
        <taxon>Xylariomycetidae</taxon>
        <taxon>Amphisphaeriales</taxon>
        <taxon>Apiosporaceae</taxon>
        <taxon>Apiospora</taxon>
    </lineage>
</organism>
<feature type="chain" id="PRO_5043911969" evidence="3">
    <location>
        <begin position="19"/>
        <end position="399"/>
    </location>
</feature>
<dbReference type="PANTHER" id="PTHR11474:SF116">
    <property type="entry name" value="TYROSINASE"/>
    <property type="match status" value="1"/>
</dbReference>
<keyword evidence="1" id="KW-0479">Metal-binding</keyword>
<proteinExistence type="predicted"/>
<reference evidence="6 7" key="1">
    <citation type="submission" date="2023-01" db="EMBL/GenBank/DDBJ databases">
        <title>Analysis of 21 Apiospora genomes using comparative genomics revels a genus with tremendous synthesis potential of carbohydrate active enzymes and secondary metabolites.</title>
        <authorList>
            <person name="Sorensen T."/>
        </authorList>
    </citation>
    <scope>NUCLEOTIDE SEQUENCE [LARGE SCALE GENOMIC DNA]</scope>
    <source>
        <strain evidence="6 7">CBS 117206</strain>
    </source>
</reference>
<dbReference type="Pfam" id="PF00264">
    <property type="entry name" value="Tyrosinase"/>
    <property type="match status" value="1"/>
</dbReference>
<dbReference type="PRINTS" id="PR00092">
    <property type="entry name" value="TYROSINASE"/>
</dbReference>
<dbReference type="PROSITE" id="PS00497">
    <property type="entry name" value="TYROSINASE_1"/>
    <property type="match status" value="1"/>
</dbReference>
<feature type="signal peptide" evidence="3">
    <location>
        <begin position="1"/>
        <end position="18"/>
    </location>
</feature>
<gene>
    <name evidence="6" type="ORF">PG999_014627</name>
</gene>
<evidence type="ECO:0000256" key="1">
    <source>
        <dbReference type="ARBA" id="ARBA00022723"/>
    </source>
</evidence>
<evidence type="ECO:0000256" key="2">
    <source>
        <dbReference type="SAM" id="MobiDB-lite"/>
    </source>
</evidence>
<dbReference type="SUPFAM" id="SSF48056">
    <property type="entry name" value="Di-copper centre-containing domain"/>
    <property type="match status" value="1"/>
</dbReference>
<dbReference type="InterPro" id="IPR002227">
    <property type="entry name" value="Tyrosinase_Cu-bd"/>
</dbReference>
<feature type="compositionally biased region" description="Low complexity" evidence="2">
    <location>
        <begin position="18"/>
        <end position="34"/>
    </location>
</feature>
<evidence type="ECO:0000313" key="7">
    <source>
        <dbReference type="Proteomes" id="UP001392437"/>
    </source>
</evidence>
<dbReference type="AlphaFoldDB" id="A0AAW0QEN6"/>
<dbReference type="InterPro" id="IPR008922">
    <property type="entry name" value="Di-copper_centre_dom_sf"/>
</dbReference>
<dbReference type="InterPro" id="IPR050316">
    <property type="entry name" value="Tyrosinase/Hemocyanin"/>
</dbReference>
<name>A0AAW0QEN6_9PEZI</name>
<dbReference type="PROSITE" id="PS00498">
    <property type="entry name" value="TYROSINASE_2"/>
    <property type="match status" value="1"/>
</dbReference>
<comment type="caution">
    <text evidence="6">The sequence shown here is derived from an EMBL/GenBank/DDBJ whole genome shotgun (WGS) entry which is preliminary data.</text>
</comment>
<dbReference type="GO" id="GO:0016491">
    <property type="term" value="F:oxidoreductase activity"/>
    <property type="evidence" value="ECO:0007669"/>
    <property type="project" value="InterPro"/>
</dbReference>
<accession>A0AAW0QEN6</accession>
<dbReference type="EMBL" id="JAQQWP010000012">
    <property type="protein sequence ID" value="KAK8093040.1"/>
    <property type="molecule type" value="Genomic_DNA"/>
</dbReference>
<keyword evidence="3" id="KW-0732">Signal</keyword>
<evidence type="ECO:0000259" key="5">
    <source>
        <dbReference type="PROSITE" id="PS00498"/>
    </source>
</evidence>
<feature type="domain" description="Tyrosinase copper-binding" evidence="5">
    <location>
        <begin position="323"/>
        <end position="334"/>
    </location>
</feature>
<evidence type="ECO:0000256" key="3">
    <source>
        <dbReference type="SAM" id="SignalP"/>
    </source>
</evidence>
<feature type="domain" description="Tyrosinase copper-binding" evidence="4">
    <location>
        <begin position="180"/>
        <end position="197"/>
    </location>
</feature>